<keyword evidence="2" id="KW-0812">Transmembrane</keyword>
<accession>A0A9X2NBZ3</accession>
<feature type="transmembrane region" description="Helical" evidence="2">
    <location>
        <begin position="126"/>
        <end position="145"/>
    </location>
</feature>
<feature type="compositionally biased region" description="Pro residues" evidence="1">
    <location>
        <begin position="214"/>
        <end position="225"/>
    </location>
</feature>
<dbReference type="EMBL" id="JAMXQV010000013">
    <property type="protein sequence ID" value="MCR6485894.1"/>
    <property type="molecule type" value="Genomic_DNA"/>
</dbReference>
<keyword evidence="4" id="KW-1185">Reference proteome</keyword>
<comment type="caution">
    <text evidence="3">The sequence shown here is derived from an EMBL/GenBank/DDBJ whole genome shotgun (WGS) entry which is preliminary data.</text>
</comment>
<feature type="region of interest" description="Disordered" evidence="1">
    <location>
        <begin position="195"/>
        <end position="331"/>
    </location>
</feature>
<feature type="compositionally biased region" description="Low complexity" evidence="1">
    <location>
        <begin position="244"/>
        <end position="259"/>
    </location>
</feature>
<evidence type="ECO:0000313" key="4">
    <source>
        <dbReference type="Proteomes" id="UP001144096"/>
    </source>
</evidence>
<feature type="compositionally biased region" description="Pro residues" evidence="1">
    <location>
        <begin position="260"/>
        <end position="270"/>
    </location>
</feature>
<evidence type="ECO:0000256" key="2">
    <source>
        <dbReference type="SAM" id="Phobius"/>
    </source>
</evidence>
<evidence type="ECO:0000256" key="1">
    <source>
        <dbReference type="SAM" id="MobiDB-lite"/>
    </source>
</evidence>
<name>A0A9X2NBZ3_9PSEU</name>
<organism evidence="3 4">
    <name type="scientific">Amycolatopsis iheyensis</name>
    <dbReference type="NCBI Taxonomy" id="2945988"/>
    <lineage>
        <taxon>Bacteria</taxon>
        <taxon>Bacillati</taxon>
        <taxon>Actinomycetota</taxon>
        <taxon>Actinomycetes</taxon>
        <taxon>Pseudonocardiales</taxon>
        <taxon>Pseudonocardiaceae</taxon>
        <taxon>Amycolatopsis</taxon>
    </lineage>
</organism>
<feature type="transmembrane region" description="Helical" evidence="2">
    <location>
        <begin position="92"/>
        <end position="114"/>
    </location>
</feature>
<keyword evidence="2" id="KW-1133">Transmembrane helix</keyword>
<dbReference type="PRINTS" id="PR01217">
    <property type="entry name" value="PRICHEXTENSN"/>
</dbReference>
<gene>
    <name evidence="3" type="ORF">M8542_24005</name>
</gene>
<protein>
    <submittedName>
        <fullName evidence="3">Uncharacterized protein</fullName>
    </submittedName>
</protein>
<dbReference type="AlphaFoldDB" id="A0A9X2NBZ3"/>
<dbReference type="Proteomes" id="UP001144096">
    <property type="component" value="Unassembled WGS sequence"/>
</dbReference>
<proteinExistence type="predicted"/>
<dbReference type="RefSeq" id="WP_257922486.1">
    <property type="nucleotide sequence ID" value="NZ_JAMXQV010000013.1"/>
</dbReference>
<reference evidence="3" key="1">
    <citation type="submission" date="2022-06" db="EMBL/GenBank/DDBJ databases">
        <title>Amycolatopsis iheyaensis sp. nov., a new species of the genus Amycolatopsis isolated from soil in Iheya island, Japan.</title>
        <authorList>
            <person name="Ngamcharungchit C."/>
            <person name="Kanto H."/>
            <person name="Take A."/>
            <person name="Intra B."/>
            <person name="Matsumoto A."/>
            <person name="Panbangred W."/>
            <person name="Inahashi Y."/>
        </authorList>
    </citation>
    <scope>NUCLEOTIDE SEQUENCE</scope>
    <source>
        <strain evidence="3">OK19-0408</strain>
    </source>
</reference>
<evidence type="ECO:0000313" key="3">
    <source>
        <dbReference type="EMBL" id="MCR6485894.1"/>
    </source>
</evidence>
<sequence length="331" mass="34016">MTAAPYQNPYGPPPARPPADPGALFRLLAAILGVLAAVLVLAGSFLPQTSFEQVVSGKTESKQTISAWSRSFDVDPGPEARAFYDKTHVARYGIPLAAASVVLLAGAGLAFAGARRSAGAGVRSGARTALVAGAAGAAAAVWMLGMDVSATLSYESEDGTIKSHYATGLGFWLLLGGGAVAVLALLFAVLSGRRAPTAAPAGPPGPYQQQSRPYPVPPQQFPPGGYPGGSQFPTPPRGGPAYRAPQSQPFPAQPQSQPFPAQPQPQPAGEPQPLASRPYGDAPAPEEEPAPGTLSSRLEDPYGGATQAHPPPKQEPTEPTYQLPPLNPPNT</sequence>
<feature type="transmembrane region" description="Helical" evidence="2">
    <location>
        <begin position="165"/>
        <end position="190"/>
    </location>
</feature>
<feature type="transmembrane region" description="Helical" evidence="2">
    <location>
        <begin position="23"/>
        <end position="46"/>
    </location>
</feature>
<keyword evidence="2" id="KW-0472">Membrane</keyword>